<keyword evidence="5" id="KW-0653">Protein transport</keyword>
<dbReference type="GO" id="GO:0005737">
    <property type="term" value="C:cytoplasm"/>
    <property type="evidence" value="ECO:0007669"/>
    <property type="project" value="UniProtKB-SubCell"/>
</dbReference>
<dbReference type="SUPFAM" id="SSF48371">
    <property type="entry name" value="ARM repeat"/>
    <property type="match status" value="1"/>
</dbReference>
<dbReference type="OrthoDB" id="7862313at2759"/>
<evidence type="ECO:0000256" key="2">
    <source>
        <dbReference type="ARBA" id="ARBA00022448"/>
    </source>
</evidence>
<reference evidence="7 8" key="1">
    <citation type="submission" date="2009-11" db="EMBL/GenBank/DDBJ databases">
        <title>Annotation of Allomyces macrogynus ATCC 38327.</title>
        <authorList>
            <consortium name="The Broad Institute Genome Sequencing Platform"/>
            <person name="Russ C."/>
            <person name="Cuomo C."/>
            <person name="Burger G."/>
            <person name="Gray M.W."/>
            <person name="Holland P.W.H."/>
            <person name="King N."/>
            <person name="Lang F.B.F."/>
            <person name="Roger A.J."/>
            <person name="Ruiz-Trillo I."/>
            <person name="Young S.K."/>
            <person name="Zeng Q."/>
            <person name="Gargeya S."/>
            <person name="Fitzgerald M."/>
            <person name="Haas B."/>
            <person name="Abouelleil A."/>
            <person name="Alvarado L."/>
            <person name="Arachchi H.M."/>
            <person name="Berlin A."/>
            <person name="Chapman S.B."/>
            <person name="Gearin G."/>
            <person name="Goldberg J."/>
            <person name="Griggs A."/>
            <person name="Gujja S."/>
            <person name="Hansen M."/>
            <person name="Heiman D."/>
            <person name="Howarth C."/>
            <person name="Larimer J."/>
            <person name="Lui A."/>
            <person name="MacDonald P.J.P."/>
            <person name="McCowen C."/>
            <person name="Montmayeur A."/>
            <person name="Murphy C."/>
            <person name="Neiman D."/>
            <person name="Pearson M."/>
            <person name="Priest M."/>
            <person name="Roberts A."/>
            <person name="Saif S."/>
            <person name="Shea T."/>
            <person name="Sisk P."/>
            <person name="Stolte C."/>
            <person name="Sykes S."/>
            <person name="Wortman J."/>
            <person name="Nusbaum C."/>
            <person name="Birren B."/>
        </authorList>
    </citation>
    <scope>NUCLEOTIDE SEQUENCE [LARGE SCALE GENOMIC DNA]</scope>
    <source>
        <strain evidence="7 8">ATCC 38327</strain>
    </source>
</reference>
<organism evidence="7 8">
    <name type="scientific">Allomyces macrogynus (strain ATCC 38327)</name>
    <name type="common">Allomyces javanicus var. macrogynus</name>
    <dbReference type="NCBI Taxonomy" id="578462"/>
    <lineage>
        <taxon>Eukaryota</taxon>
        <taxon>Fungi</taxon>
        <taxon>Fungi incertae sedis</taxon>
        <taxon>Blastocladiomycota</taxon>
        <taxon>Blastocladiomycetes</taxon>
        <taxon>Blastocladiales</taxon>
        <taxon>Blastocladiaceae</taxon>
        <taxon>Allomyces</taxon>
    </lineage>
</organism>
<dbReference type="STRING" id="578462.A0A0L0SCD4"/>
<dbReference type="InterPro" id="IPR011989">
    <property type="entry name" value="ARM-like"/>
</dbReference>
<keyword evidence="8" id="KW-1185">Reference proteome</keyword>
<evidence type="ECO:0000256" key="1">
    <source>
        <dbReference type="ARBA" id="ARBA00004496"/>
    </source>
</evidence>
<gene>
    <name evidence="7" type="ORF">AMAG_18461</name>
</gene>
<dbReference type="Proteomes" id="UP000054350">
    <property type="component" value="Unassembled WGS sequence"/>
</dbReference>
<dbReference type="Gene3D" id="1.25.10.10">
    <property type="entry name" value="Leucine-rich Repeat Variant"/>
    <property type="match status" value="1"/>
</dbReference>
<feature type="repeat" description="HEAT" evidence="6">
    <location>
        <begin position="113"/>
        <end position="150"/>
    </location>
</feature>
<dbReference type="Pfam" id="PF13513">
    <property type="entry name" value="HEAT_EZ"/>
    <property type="match status" value="1"/>
</dbReference>
<keyword evidence="2" id="KW-0813">Transport</keyword>
<evidence type="ECO:0000256" key="3">
    <source>
        <dbReference type="ARBA" id="ARBA00022490"/>
    </source>
</evidence>
<protein>
    <recommendedName>
        <fullName evidence="9">Condensin complex subunit 1 C-terminal domain-containing protein</fullName>
    </recommendedName>
</protein>
<proteinExistence type="predicted"/>
<evidence type="ECO:0000256" key="6">
    <source>
        <dbReference type="PROSITE-ProRule" id="PRU00103"/>
    </source>
</evidence>
<dbReference type="eggNOG" id="KOG2171">
    <property type="taxonomic scope" value="Eukaryota"/>
</dbReference>
<dbReference type="GO" id="GO:0006606">
    <property type="term" value="P:protein import into nucleus"/>
    <property type="evidence" value="ECO:0007669"/>
    <property type="project" value="InterPro"/>
</dbReference>
<dbReference type="InterPro" id="IPR021133">
    <property type="entry name" value="HEAT_type_2"/>
</dbReference>
<keyword evidence="3" id="KW-0963">Cytoplasm</keyword>
<reference evidence="8" key="2">
    <citation type="submission" date="2009-11" db="EMBL/GenBank/DDBJ databases">
        <title>The Genome Sequence of Allomyces macrogynus strain ATCC 38327.</title>
        <authorList>
            <consortium name="The Broad Institute Genome Sequencing Platform"/>
            <person name="Russ C."/>
            <person name="Cuomo C."/>
            <person name="Shea T."/>
            <person name="Young S.K."/>
            <person name="Zeng Q."/>
            <person name="Koehrsen M."/>
            <person name="Haas B."/>
            <person name="Borodovsky M."/>
            <person name="Guigo R."/>
            <person name="Alvarado L."/>
            <person name="Berlin A."/>
            <person name="Borenstein D."/>
            <person name="Chen Z."/>
            <person name="Engels R."/>
            <person name="Freedman E."/>
            <person name="Gellesch M."/>
            <person name="Goldberg J."/>
            <person name="Griggs A."/>
            <person name="Gujja S."/>
            <person name="Heiman D."/>
            <person name="Hepburn T."/>
            <person name="Howarth C."/>
            <person name="Jen D."/>
            <person name="Larson L."/>
            <person name="Lewis B."/>
            <person name="Mehta T."/>
            <person name="Park D."/>
            <person name="Pearson M."/>
            <person name="Roberts A."/>
            <person name="Saif S."/>
            <person name="Shenoy N."/>
            <person name="Sisk P."/>
            <person name="Stolte C."/>
            <person name="Sykes S."/>
            <person name="Walk T."/>
            <person name="White J."/>
            <person name="Yandava C."/>
            <person name="Burger G."/>
            <person name="Gray M.W."/>
            <person name="Holland P.W.H."/>
            <person name="King N."/>
            <person name="Lang F.B.F."/>
            <person name="Roger A.J."/>
            <person name="Ruiz-Trillo I."/>
            <person name="Lander E."/>
            <person name="Nusbaum C."/>
        </authorList>
    </citation>
    <scope>NUCLEOTIDE SEQUENCE [LARGE SCALE GENOMIC DNA]</scope>
    <source>
        <strain evidence="8">ATCC 38327</strain>
    </source>
</reference>
<dbReference type="VEuPathDB" id="FungiDB:AMAG_18461"/>
<dbReference type="InterPro" id="IPR016024">
    <property type="entry name" value="ARM-type_fold"/>
</dbReference>
<accession>A0A0L0SCD4</accession>
<dbReference type="PANTHER" id="PTHR10527">
    <property type="entry name" value="IMPORTIN BETA"/>
    <property type="match status" value="1"/>
</dbReference>
<evidence type="ECO:0000256" key="5">
    <source>
        <dbReference type="ARBA" id="ARBA00022927"/>
    </source>
</evidence>
<dbReference type="PROSITE" id="PS50077">
    <property type="entry name" value="HEAT_REPEAT"/>
    <property type="match status" value="1"/>
</dbReference>
<dbReference type="InterPro" id="IPR040122">
    <property type="entry name" value="Importin_beta"/>
</dbReference>
<evidence type="ECO:0008006" key="9">
    <source>
        <dbReference type="Google" id="ProtNLM"/>
    </source>
</evidence>
<keyword evidence="4" id="KW-0677">Repeat</keyword>
<evidence type="ECO:0000313" key="7">
    <source>
        <dbReference type="EMBL" id="KNE60045.1"/>
    </source>
</evidence>
<evidence type="ECO:0000313" key="8">
    <source>
        <dbReference type="Proteomes" id="UP000054350"/>
    </source>
</evidence>
<name>A0A0L0SCD4_ALLM3</name>
<sequence>MAGNMLVLLPLYRRQRLIKLKLSEPVLTHILPVTTEHDADEDEDEDTPGRVALRAINSFATNLPPQQVFPFISAKVSAYAQDPHPGARRAAMMCVALILDGCADAMRPHVADLVDLVLHLMQDADVGVRKAACIALSALADALDGENDSNAGECVSFPNTCSSVVCPWRM</sequence>
<dbReference type="AlphaFoldDB" id="A0A0L0SCD4"/>
<evidence type="ECO:0000256" key="4">
    <source>
        <dbReference type="ARBA" id="ARBA00022737"/>
    </source>
</evidence>
<dbReference type="EMBL" id="GG745335">
    <property type="protein sequence ID" value="KNE60045.1"/>
    <property type="molecule type" value="Genomic_DNA"/>
</dbReference>
<comment type="subcellular location">
    <subcellularLocation>
        <location evidence="1">Cytoplasm</location>
    </subcellularLocation>
</comment>